<dbReference type="EMBL" id="JBFMKM010000008">
    <property type="protein sequence ID" value="KAL1304851.1"/>
    <property type="molecule type" value="Genomic_DNA"/>
</dbReference>
<gene>
    <name evidence="1" type="ORF">AAFC00_003776</name>
</gene>
<protein>
    <submittedName>
        <fullName evidence="1">Uncharacterized protein</fullName>
    </submittedName>
</protein>
<dbReference type="GeneID" id="95977476"/>
<comment type="caution">
    <text evidence="1">The sequence shown here is derived from an EMBL/GenBank/DDBJ whole genome shotgun (WGS) entry which is preliminary data.</text>
</comment>
<reference evidence="1 2" key="1">
    <citation type="submission" date="2024-07" db="EMBL/GenBank/DDBJ databases">
        <title>Draft sequence of the Neodothiora populina.</title>
        <authorList>
            <person name="Drown D.D."/>
            <person name="Schuette U.S."/>
            <person name="Buechlein A.B."/>
            <person name="Rusch D.R."/>
            <person name="Winton L.W."/>
            <person name="Adams G.A."/>
        </authorList>
    </citation>
    <scope>NUCLEOTIDE SEQUENCE [LARGE SCALE GENOMIC DNA]</scope>
    <source>
        <strain evidence="1 2">CPC 39397</strain>
    </source>
</reference>
<sequence length="101" mass="11297">MDDLEKQYQVLERIMGYAAQIWPHVKDVELSILPRITADYNIHVVTGLAHASANDPDTNTCHWAVESEESPTMLAAMEDLLCRTRRLVPSASNCRGVTLCV</sequence>
<dbReference type="Proteomes" id="UP001562354">
    <property type="component" value="Unassembled WGS sequence"/>
</dbReference>
<dbReference type="RefSeq" id="XP_069201125.1">
    <property type="nucleotide sequence ID" value="XM_069343299.1"/>
</dbReference>
<name>A0ABR3PGI7_9PEZI</name>
<organism evidence="1 2">
    <name type="scientific">Neodothiora populina</name>
    <dbReference type="NCBI Taxonomy" id="2781224"/>
    <lineage>
        <taxon>Eukaryota</taxon>
        <taxon>Fungi</taxon>
        <taxon>Dikarya</taxon>
        <taxon>Ascomycota</taxon>
        <taxon>Pezizomycotina</taxon>
        <taxon>Dothideomycetes</taxon>
        <taxon>Dothideomycetidae</taxon>
        <taxon>Dothideales</taxon>
        <taxon>Dothioraceae</taxon>
        <taxon>Neodothiora</taxon>
    </lineage>
</organism>
<keyword evidence="2" id="KW-1185">Reference proteome</keyword>
<evidence type="ECO:0000313" key="1">
    <source>
        <dbReference type="EMBL" id="KAL1304851.1"/>
    </source>
</evidence>
<evidence type="ECO:0000313" key="2">
    <source>
        <dbReference type="Proteomes" id="UP001562354"/>
    </source>
</evidence>
<proteinExistence type="predicted"/>
<accession>A0ABR3PGI7</accession>